<proteinExistence type="predicted"/>
<dbReference type="RefSeq" id="WP_377497110.1">
    <property type="nucleotide sequence ID" value="NZ_JBHMDO010000033.1"/>
</dbReference>
<dbReference type="InterPro" id="IPR050490">
    <property type="entry name" value="Bact_solute-bd_prot1"/>
</dbReference>
<keyword evidence="3" id="KW-1185">Reference proteome</keyword>
<feature type="chain" id="PRO_5046240375" evidence="1">
    <location>
        <begin position="22"/>
        <end position="551"/>
    </location>
</feature>
<dbReference type="SUPFAM" id="SSF53850">
    <property type="entry name" value="Periplasmic binding protein-like II"/>
    <property type="match status" value="1"/>
</dbReference>
<dbReference type="PROSITE" id="PS51257">
    <property type="entry name" value="PROKAR_LIPOPROTEIN"/>
    <property type="match status" value="1"/>
</dbReference>
<dbReference type="Gene3D" id="3.40.190.10">
    <property type="entry name" value="Periplasmic binding protein-like II"/>
    <property type="match status" value="2"/>
</dbReference>
<feature type="signal peptide" evidence="1">
    <location>
        <begin position="1"/>
        <end position="21"/>
    </location>
</feature>
<dbReference type="Pfam" id="PF01547">
    <property type="entry name" value="SBP_bac_1"/>
    <property type="match status" value="1"/>
</dbReference>
<dbReference type="Proteomes" id="UP001589747">
    <property type="component" value="Unassembled WGS sequence"/>
</dbReference>
<evidence type="ECO:0000313" key="3">
    <source>
        <dbReference type="Proteomes" id="UP001589747"/>
    </source>
</evidence>
<dbReference type="PANTHER" id="PTHR43649">
    <property type="entry name" value="ARABINOSE-BINDING PROTEIN-RELATED"/>
    <property type="match status" value="1"/>
</dbReference>
<comment type="caution">
    <text evidence="2">The sequence shown here is derived from an EMBL/GenBank/DDBJ whole genome shotgun (WGS) entry which is preliminary data.</text>
</comment>
<evidence type="ECO:0000313" key="2">
    <source>
        <dbReference type="EMBL" id="MFB9328117.1"/>
    </source>
</evidence>
<evidence type="ECO:0000256" key="1">
    <source>
        <dbReference type="SAM" id="SignalP"/>
    </source>
</evidence>
<accession>A0ABV5KVN4</accession>
<dbReference type="PANTHER" id="PTHR43649:SF12">
    <property type="entry name" value="DIACETYLCHITOBIOSE BINDING PROTEIN DASA"/>
    <property type="match status" value="1"/>
</dbReference>
<protein>
    <submittedName>
        <fullName evidence="2">Extracellular solute-binding protein</fullName>
    </submittedName>
</protein>
<gene>
    <name evidence="2" type="ORF">ACFFSY_19490</name>
</gene>
<dbReference type="EMBL" id="JBHMDO010000033">
    <property type="protein sequence ID" value="MFB9328117.1"/>
    <property type="molecule type" value="Genomic_DNA"/>
</dbReference>
<dbReference type="InterPro" id="IPR006059">
    <property type="entry name" value="SBP"/>
</dbReference>
<name>A0ABV5KVN4_9BACL</name>
<organism evidence="2 3">
    <name type="scientific">Paenibacillus aurantiacus</name>
    <dbReference type="NCBI Taxonomy" id="1936118"/>
    <lineage>
        <taxon>Bacteria</taxon>
        <taxon>Bacillati</taxon>
        <taxon>Bacillota</taxon>
        <taxon>Bacilli</taxon>
        <taxon>Bacillales</taxon>
        <taxon>Paenibacillaceae</taxon>
        <taxon>Paenibacillus</taxon>
    </lineage>
</organism>
<keyword evidence="1" id="KW-0732">Signal</keyword>
<reference evidence="2 3" key="1">
    <citation type="submission" date="2024-09" db="EMBL/GenBank/DDBJ databases">
        <authorList>
            <person name="Sun Q."/>
            <person name="Mori K."/>
        </authorList>
    </citation>
    <scope>NUCLEOTIDE SEQUENCE [LARGE SCALE GENOMIC DNA]</scope>
    <source>
        <strain evidence="2 3">TISTR 2452</strain>
    </source>
</reference>
<sequence length="551" mass="60350">MTKIRVLSAVVSLALAGSMLAACGNNAGNNAGTNGGNANAANNGAASDGAANGGAKDTKPSEPITLTFFDQNTGEAFTNPVAQEIMKKTGVKVEIQQPTGNPAEKLNLMLASGDLPDIILMSRGGDLVNKYIAAGAIIPLNELLDQYGPDVKSQYGDILKQTRHTDGKNYYLSNWYGLDNDPVFGVQMRKDILKELAPDKAEGGQPFTTEEFEALLRSYKEKYPTVDGKTSIPLTLNGENMGAVLGTFKGMWGMKTYYEDNGTLRFDVKDPKYREMMLYMNKLYRDGLIDKEWAVSKTQTWEQKIANGIVFSTPAAYWDLGNANGALKKAGGEESQLFAYKVVAPGVDPAKTTYGPRSPLGWDAIAITKNNKHPEETMKFINYLASEEGQYLLMWGIEGTNWDVKDGKHVPREELLKGLKDDWAGTTKSTGVRYWTWFVKNGAHPDGTPYDIARYNRGEVDQMAIKNLLDSVWDTSPYDNLGPEGGTPVSLNYQKITDIMKQSLTKIIIAGSEAEANAGFDAMLAAMKAAGDEKVEAVITDNYNKRLELWK</sequence>